<dbReference type="AlphaFoldDB" id="A0AAD7ZFH6"/>
<reference evidence="1" key="2">
    <citation type="submission" date="2023-05" db="EMBL/GenBank/DDBJ databases">
        <authorList>
            <person name="Fouks B."/>
        </authorList>
    </citation>
    <scope>NUCLEOTIDE SEQUENCE</scope>
    <source>
        <strain evidence="1">Stay&amp;Tobe</strain>
        <tissue evidence="1">Testes</tissue>
    </source>
</reference>
<evidence type="ECO:0000313" key="2">
    <source>
        <dbReference type="Proteomes" id="UP001233999"/>
    </source>
</evidence>
<feature type="non-terminal residue" evidence="1">
    <location>
        <position position="77"/>
    </location>
</feature>
<dbReference type="Proteomes" id="UP001233999">
    <property type="component" value="Unassembled WGS sequence"/>
</dbReference>
<name>A0AAD7ZFH6_DIPPU</name>
<dbReference type="EMBL" id="JASPKZ010008384">
    <property type="protein sequence ID" value="KAJ9579654.1"/>
    <property type="molecule type" value="Genomic_DNA"/>
</dbReference>
<accession>A0AAD7ZFH6</accession>
<protein>
    <submittedName>
        <fullName evidence="1">Uncharacterized protein</fullName>
    </submittedName>
</protein>
<evidence type="ECO:0000313" key="1">
    <source>
        <dbReference type="EMBL" id="KAJ9579654.1"/>
    </source>
</evidence>
<reference evidence="1" key="1">
    <citation type="journal article" date="2023" name="IScience">
        <title>Live-bearing cockroach genome reveals convergent evolutionary mechanisms linked to viviparity in insects and beyond.</title>
        <authorList>
            <person name="Fouks B."/>
            <person name="Harrison M.C."/>
            <person name="Mikhailova A.A."/>
            <person name="Marchal E."/>
            <person name="English S."/>
            <person name="Carruthers M."/>
            <person name="Jennings E.C."/>
            <person name="Chiamaka E.L."/>
            <person name="Frigard R.A."/>
            <person name="Pippel M."/>
            <person name="Attardo G.M."/>
            <person name="Benoit J.B."/>
            <person name="Bornberg-Bauer E."/>
            <person name="Tobe S.S."/>
        </authorList>
    </citation>
    <scope>NUCLEOTIDE SEQUENCE</scope>
    <source>
        <strain evidence="1">Stay&amp;Tobe</strain>
    </source>
</reference>
<comment type="caution">
    <text evidence="1">The sequence shown here is derived from an EMBL/GenBank/DDBJ whole genome shotgun (WGS) entry which is preliminary data.</text>
</comment>
<keyword evidence="2" id="KW-1185">Reference proteome</keyword>
<organism evidence="1 2">
    <name type="scientific">Diploptera punctata</name>
    <name type="common">Pacific beetle cockroach</name>
    <dbReference type="NCBI Taxonomy" id="6984"/>
    <lineage>
        <taxon>Eukaryota</taxon>
        <taxon>Metazoa</taxon>
        <taxon>Ecdysozoa</taxon>
        <taxon>Arthropoda</taxon>
        <taxon>Hexapoda</taxon>
        <taxon>Insecta</taxon>
        <taxon>Pterygota</taxon>
        <taxon>Neoptera</taxon>
        <taxon>Polyneoptera</taxon>
        <taxon>Dictyoptera</taxon>
        <taxon>Blattodea</taxon>
        <taxon>Blaberoidea</taxon>
        <taxon>Blaberidae</taxon>
        <taxon>Diplopterinae</taxon>
        <taxon>Diploptera</taxon>
    </lineage>
</organism>
<sequence>TEEQHRVGLTMFVKQCRCVIGHREPAQEIATSSSSSSSSCLEEGGPRRRRIYDRLLVAKVQTGQTFISYHKLFSVLG</sequence>
<feature type="non-terminal residue" evidence="1">
    <location>
        <position position="1"/>
    </location>
</feature>
<proteinExistence type="predicted"/>
<gene>
    <name evidence="1" type="ORF">L9F63_004733</name>
</gene>